<dbReference type="GO" id="GO:0015679">
    <property type="term" value="P:plasma membrane copper ion transport"/>
    <property type="evidence" value="ECO:0007669"/>
    <property type="project" value="TreeGrafter"/>
</dbReference>
<reference key="1">
    <citation type="submission" date="2010-11" db="EMBL/GenBank/DDBJ databases">
        <title>The complete genome of Leadbetterella byssophila DSM 17132.</title>
        <authorList>
            <consortium name="US DOE Joint Genome Institute (JGI-PGF)"/>
            <person name="Lucas S."/>
            <person name="Copeland A."/>
            <person name="Lapidus A."/>
            <person name="Glavina del Rio T."/>
            <person name="Dalin E."/>
            <person name="Tice H."/>
            <person name="Bruce D."/>
            <person name="Goodwin L."/>
            <person name="Pitluck S."/>
            <person name="Kyrpides N."/>
            <person name="Mavromatis K."/>
            <person name="Ivanova N."/>
            <person name="Teshima H."/>
            <person name="Brettin T."/>
            <person name="Detter J.C."/>
            <person name="Han C."/>
            <person name="Tapia R."/>
            <person name="Land M."/>
            <person name="Hauser L."/>
            <person name="Markowitz V."/>
            <person name="Cheng J.-F."/>
            <person name="Hugenholtz P."/>
            <person name="Woyke T."/>
            <person name="Wu D."/>
            <person name="Tindall B."/>
            <person name="Pomrenke H.G."/>
            <person name="Brambilla E."/>
            <person name="Klenk H.-P."/>
            <person name="Eisen J.A."/>
        </authorList>
    </citation>
    <scope>NUCLEOTIDE SEQUENCE [LARGE SCALE GENOMIC DNA]</scope>
    <source>
        <strain>DSM 17132</strain>
    </source>
</reference>
<keyword evidence="2" id="KW-0813">Transport</keyword>
<sequence length="373" mass="42298">MRNYLFIFIVFFLSCKQKEEKEMQVETSSKDTIILTEDQLQHLTLSTTSLSLQKIDVSQSLSGKVVANAADYVSISAPAGGFVKKINFLPGQRFQKGQILVILEDVSYIQIQEDFLKNKVQLKTNQLTYDRQKELYAQKSTSEKVLQAAESEYQSSLVLHRSLSEKMRFIGLNPETFTSEKITRTVEIRAPFTGIINKVLSNTGKFLSPSEPIFEVINPQGFLLEIKAFERDLPYVKVGQTIEYHTLTQKASSDKARIISIGSMVNEDGTIPIFAQPFQKTDLALGAFVQTLVHTENREVEVLPTTAIQNFENKWYVFIEHQKGTYEMVEVEIGQQDATYTEIKNASRLQSYTIVNKGAYQLLMGLKNTADQE</sequence>
<dbReference type="PROSITE" id="PS51257">
    <property type="entry name" value="PROKAR_LIPOPROTEIN"/>
    <property type="match status" value="1"/>
</dbReference>
<evidence type="ECO:0000256" key="1">
    <source>
        <dbReference type="ARBA" id="ARBA00009477"/>
    </source>
</evidence>
<dbReference type="OrthoDB" id="9814657at2"/>
<dbReference type="InterPro" id="IPR006143">
    <property type="entry name" value="RND_pump_MFP"/>
</dbReference>
<dbReference type="InterPro" id="IPR058647">
    <property type="entry name" value="BSH_CzcB-like"/>
</dbReference>
<dbReference type="Gene3D" id="2.40.50.100">
    <property type="match status" value="1"/>
</dbReference>
<proteinExistence type="inferred from homology"/>
<dbReference type="Gene3D" id="2.40.420.20">
    <property type="match status" value="1"/>
</dbReference>
<dbReference type="GO" id="GO:0060003">
    <property type="term" value="P:copper ion export"/>
    <property type="evidence" value="ECO:0007669"/>
    <property type="project" value="TreeGrafter"/>
</dbReference>
<accession>E4RZV8</accession>
<protein>
    <submittedName>
        <fullName evidence="4">Efflux transporter, RND family, MFP subunit</fullName>
    </submittedName>
</protein>
<keyword evidence="5" id="KW-1185">Reference proteome</keyword>
<dbReference type="InterPro" id="IPR051909">
    <property type="entry name" value="MFP_Cation_Efflux"/>
</dbReference>
<evidence type="ECO:0000259" key="3">
    <source>
        <dbReference type="Pfam" id="PF25973"/>
    </source>
</evidence>
<dbReference type="SUPFAM" id="SSF111369">
    <property type="entry name" value="HlyD-like secretion proteins"/>
    <property type="match status" value="1"/>
</dbReference>
<dbReference type="KEGG" id="lby:Lbys_3602"/>
<gene>
    <name evidence="4" type="ordered locus">Lbys_3602</name>
</gene>
<dbReference type="GO" id="GO:0022857">
    <property type="term" value="F:transmembrane transporter activity"/>
    <property type="evidence" value="ECO:0007669"/>
    <property type="project" value="InterPro"/>
</dbReference>
<organism evidence="4 5">
    <name type="scientific">Leadbetterella byssophila (strain DSM 17132 / JCM 16389 / KACC 11308 / NBRC 106382 / 4M15)</name>
    <dbReference type="NCBI Taxonomy" id="649349"/>
    <lineage>
        <taxon>Bacteria</taxon>
        <taxon>Pseudomonadati</taxon>
        <taxon>Bacteroidota</taxon>
        <taxon>Cytophagia</taxon>
        <taxon>Cytophagales</taxon>
        <taxon>Leadbetterellaceae</taxon>
        <taxon>Leadbetterella</taxon>
    </lineage>
</organism>
<dbReference type="AlphaFoldDB" id="E4RZV8"/>
<evidence type="ECO:0000313" key="4">
    <source>
        <dbReference type="EMBL" id="ADQ19250.1"/>
    </source>
</evidence>
<evidence type="ECO:0000256" key="2">
    <source>
        <dbReference type="ARBA" id="ARBA00022448"/>
    </source>
</evidence>
<dbReference type="GO" id="GO:0016020">
    <property type="term" value="C:membrane"/>
    <property type="evidence" value="ECO:0007669"/>
    <property type="project" value="InterPro"/>
</dbReference>
<evidence type="ECO:0000313" key="5">
    <source>
        <dbReference type="Proteomes" id="UP000007435"/>
    </source>
</evidence>
<dbReference type="STRING" id="649349.Lbys_3602"/>
<dbReference type="Pfam" id="PF25973">
    <property type="entry name" value="BSH_CzcB"/>
    <property type="match status" value="1"/>
</dbReference>
<dbReference type="HOGENOM" id="CLU_018816_13_2_10"/>
<reference evidence="4 5" key="2">
    <citation type="journal article" date="2011" name="Stand. Genomic Sci.">
        <title>Complete genome sequence of Leadbetterella byssophila type strain (4M15).</title>
        <authorList>
            <person name="Abt B."/>
            <person name="Teshima H."/>
            <person name="Lucas S."/>
            <person name="Lapidus A."/>
            <person name="Del Rio T.G."/>
            <person name="Nolan M."/>
            <person name="Tice H."/>
            <person name="Cheng J.F."/>
            <person name="Pitluck S."/>
            <person name="Liolios K."/>
            <person name="Pagani I."/>
            <person name="Ivanova N."/>
            <person name="Mavromatis K."/>
            <person name="Pati A."/>
            <person name="Tapia R."/>
            <person name="Han C."/>
            <person name="Goodwin L."/>
            <person name="Chen A."/>
            <person name="Palaniappan K."/>
            <person name="Land M."/>
            <person name="Hauser L."/>
            <person name="Chang Y.J."/>
            <person name="Jeffries C.D."/>
            <person name="Rohde M."/>
            <person name="Goker M."/>
            <person name="Tindall B.J."/>
            <person name="Detter J.C."/>
            <person name="Woyke T."/>
            <person name="Bristow J."/>
            <person name="Eisen J.A."/>
            <person name="Markowitz V."/>
            <person name="Hugenholtz P."/>
            <person name="Klenk H.P."/>
            <person name="Kyrpides N.C."/>
        </authorList>
    </citation>
    <scope>NUCLEOTIDE SEQUENCE [LARGE SCALE GENOMIC DNA]</scope>
    <source>
        <strain evidence="5">DSM 17132 / JCM 16389 / KACC 11308 / NBRC 106382 / 4M15</strain>
    </source>
</reference>
<dbReference type="eggNOG" id="COG0845">
    <property type="taxonomic scope" value="Bacteria"/>
</dbReference>
<name>E4RZV8_LEAB4</name>
<dbReference type="NCBIfam" id="TIGR01730">
    <property type="entry name" value="RND_mfp"/>
    <property type="match status" value="1"/>
</dbReference>
<feature type="domain" description="CzcB-like barrel-sandwich hybrid" evidence="3">
    <location>
        <begin position="73"/>
        <end position="216"/>
    </location>
</feature>
<dbReference type="EMBL" id="CP002305">
    <property type="protein sequence ID" value="ADQ19250.1"/>
    <property type="molecule type" value="Genomic_DNA"/>
</dbReference>
<dbReference type="Gene3D" id="1.10.287.470">
    <property type="entry name" value="Helix hairpin bin"/>
    <property type="match status" value="1"/>
</dbReference>
<dbReference type="GO" id="GO:0030313">
    <property type="term" value="C:cell envelope"/>
    <property type="evidence" value="ECO:0007669"/>
    <property type="project" value="TreeGrafter"/>
</dbReference>
<dbReference type="RefSeq" id="WP_013410271.1">
    <property type="nucleotide sequence ID" value="NC_014655.1"/>
</dbReference>
<comment type="similarity">
    <text evidence="1">Belongs to the membrane fusion protein (MFP) (TC 8.A.1) family.</text>
</comment>
<dbReference type="Proteomes" id="UP000007435">
    <property type="component" value="Chromosome"/>
</dbReference>
<dbReference type="PANTHER" id="PTHR30097:SF4">
    <property type="entry name" value="SLR6042 PROTEIN"/>
    <property type="match status" value="1"/>
</dbReference>
<dbReference type="PANTHER" id="PTHR30097">
    <property type="entry name" value="CATION EFFLUX SYSTEM PROTEIN CUSB"/>
    <property type="match status" value="1"/>
</dbReference>